<feature type="compositionally biased region" description="Basic and acidic residues" evidence="1">
    <location>
        <begin position="202"/>
        <end position="219"/>
    </location>
</feature>
<dbReference type="AlphaFoldDB" id="A0A8K1G2G8"/>
<organism evidence="2 3">
    <name type="scientific">Zosterops borbonicus</name>
    <dbReference type="NCBI Taxonomy" id="364589"/>
    <lineage>
        <taxon>Eukaryota</taxon>
        <taxon>Metazoa</taxon>
        <taxon>Chordata</taxon>
        <taxon>Craniata</taxon>
        <taxon>Vertebrata</taxon>
        <taxon>Euteleostomi</taxon>
        <taxon>Archelosauria</taxon>
        <taxon>Archosauria</taxon>
        <taxon>Dinosauria</taxon>
        <taxon>Saurischia</taxon>
        <taxon>Theropoda</taxon>
        <taxon>Coelurosauria</taxon>
        <taxon>Aves</taxon>
        <taxon>Neognathae</taxon>
        <taxon>Neoaves</taxon>
        <taxon>Telluraves</taxon>
        <taxon>Australaves</taxon>
        <taxon>Passeriformes</taxon>
        <taxon>Sylvioidea</taxon>
        <taxon>Zosteropidae</taxon>
        <taxon>Zosterops</taxon>
    </lineage>
</organism>
<evidence type="ECO:0000313" key="3">
    <source>
        <dbReference type="Proteomes" id="UP000796761"/>
    </source>
</evidence>
<protein>
    <submittedName>
        <fullName evidence="2">Uncharacterized protein</fullName>
    </submittedName>
</protein>
<gene>
    <name evidence="2" type="ORF">HGM15179_016501</name>
</gene>
<comment type="caution">
    <text evidence="2">The sequence shown here is derived from an EMBL/GenBank/DDBJ whole genome shotgun (WGS) entry which is preliminary data.</text>
</comment>
<keyword evidence="3" id="KW-1185">Reference proteome</keyword>
<accession>A0A8K1G2G8</accession>
<evidence type="ECO:0000256" key="1">
    <source>
        <dbReference type="SAM" id="MobiDB-lite"/>
    </source>
</evidence>
<dbReference type="Proteomes" id="UP000796761">
    <property type="component" value="Unassembled WGS sequence"/>
</dbReference>
<dbReference type="EMBL" id="SWJQ01000834">
    <property type="protein sequence ID" value="TRZ10604.1"/>
    <property type="molecule type" value="Genomic_DNA"/>
</dbReference>
<proteinExistence type="predicted"/>
<feature type="region of interest" description="Disordered" evidence="1">
    <location>
        <begin position="196"/>
        <end position="241"/>
    </location>
</feature>
<evidence type="ECO:0000313" key="2">
    <source>
        <dbReference type="EMBL" id="TRZ10604.1"/>
    </source>
</evidence>
<sequence length="290" mass="30943">MEHLVDKELAGRLHTKGCGQQLIFYVNTSDQWFSSGADTVQHLASDMDSGIESNLSKFATNIKLCGAVSLLEGRDAIQRGLGRMAHSTCPFTGIWEVAYPDAFDVSGLLAKEEPSSLMIHRDITVYSSQATKNLVNTLGANWSVEEALEKAASVPSGPQAFIVEAIKGLSETFQKQAESSQAQVFAALAPLQAAVTASQPKRGREDRGRSLSEEIEKRQNQCAIQPPHRDTNSSCAAASDLHPATSGSLSLNLAATVDISIKDNRPVPIPTGVKGPVTYQGQSVPALLLG</sequence>
<name>A0A8K1G2G8_9PASS</name>
<reference evidence="2" key="1">
    <citation type="submission" date="2019-04" db="EMBL/GenBank/DDBJ databases">
        <title>Genome assembly of Zosterops borbonicus 15179.</title>
        <authorList>
            <person name="Leroy T."/>
            <person name="Anselmetti Y."/>
            <person name="Tilak M.-K."/>
            <person name="Nabholz B."/>
        </authorList>
    </citation>
    <scope>NUCLEOTIDE SEQUENCE</scope>
    <source>
        <strain evidence="2">HGM_15179</strain>
        <tissue evidence="2">Muscle</tissue>
    </source>
</reference>